<protein>
    <recommendedName>
        <fullName evidence="5 14">Adenine DNA glycosylase</fullName>
        <ecNumber evidence="4 14">3.2.2.31</ecNumber>
    </recommendedName>
</protein>
<dbReference type="SUPFAM" id="SSF48150">
    <property type="entry name" value="DNA-glycosylase"/>
    <property type="match status" value="1"/>
</dbReference>
<evidence type="ECO:0000256" key="2">
    <source>
        <dbReference type="ARBA" id="ARBA00002933"/>
    </source>
</evidence>
<keyword evidence="13 14" id="KW-0326">Glycosidase</keyword>
<proteinExistence type="inferred from homology"/>
<dbReference type="STRING" id="365044.Pnap_0905"/>
<evidence type="ECO:0000256" key="14">
    <source>
        <dbReference type="RuleBase" id="RU365096"/>
    </source>
</evidence>
<evidence type="ECO:0000256" key="1">
    <source>
        <dbReference type="ARBA" id="ARBA00000843"/>
    </source>
</evidence>
<dbReference type="KEGG" id="pna:Pnap_0905"/>
<dbReference type="GO" id="GO:0000701">
    <property type="term" value="F:purine-specific mismatch base pair DNA N-glycosylase activity"/>
    <property type="evidence" value="ECO:0007669"/>
    <property type="project" value="UniProtKB-EC"/>
</dbReference>
<dbReference type="FunFam" id="1.10.340.30:FF:000002">
    <property type="entry name" value="Adenine DNA glycosylase"/>
    <property type="match status" value="1"/>
</dbReference>
<dbReference type="InterPro" id="IPR023170">
    <property type="entry name" value="HhH_base_excis_C"/>
</dbReference>
<dbReference type="EC" id="3.2.2.31" evidence="4 14"/>
<comment type="cofactor">
    <cofactor evidence="14">
        <name>[4Fe-4S] cluster</name>
        <dbReference type="ChEBI" id="CHEBI:49883"/>
    </cofactor>
    <text evidence="14">Binds 1 [4Fe-4S] cluster.</text>
</comment>
<evidence type="ECO:0000256" key="5">
    <source>
        <dbReference type="ARBA" id="ARBA00022023"/>
    </source>
</evidence>
<dbReference type="PANTHER" id="PTHR42944:SF1">
    <property type="entry name" value="ADENINE DNA GLYCOSYLASE"/>
    <property type="match status" value="1"/>
</dbReference>
<gene>
    <name evidence="16" type="ordered locus">Pnap_0905</name>
</gene>
<keyword evidence="9 16" id="KW-0378">Hydrolase</keyword>
<comment type="similarity">
    <text evidence="3 14">Belongs to the Nth/MutY family.</text>
</comment>
<keyword evidence="11" id="KW-0411">Iron-sulfur</keyword>
<evidence type="ECO:0000256" key="3">
    <source>
        <dbReference type="ARBA" id="ARBA00008343"/>
    </source>
</evidence>
<evidence type="ECO:0000256" key="4">
    <source>
        <dbReference type="ARBA" id="ARBA00012045"/>
    </source>
</evidence>
<evidence type="ECO:0000256" key="9">
    <source>
        <dbReference type="ARBA" id="ARBA00022801"/>
    </source>
</evidence>
<dbReference type="Pfam" id="PF00730">
    <property type="entry name" value="HhH-GPD"/>
    <property type="match status" value="1"/>
</dbReference>
<evidence type="ECO:0000256" key="11">
    <source>
        <dbReference type="ARBA" id="ARBA00023014"/>
    </source>
</evidence>
<keyword evidence="7" id="KW-0479">Metal-binding</keyword>
<dbReference type="CDD" id="cd00056">
    <property type="entry name" value="ENDO3c"/>
    <property type="match status" value="1"/>
</dbReference>
<keyword evidence="17" id="KW-1185">Reference proteome</keyword>
<dbReference type="GO" id="GO:0051539">
    <property type="term" value="F:4 iron, 4 sulfur cluster binding"/>
    <property type="evidence" value="ECO:0007669"/>
    <property type="project" value="UniProtKB-UniRule"/>
</dbReference>
<dbReference type="GO" id="GO:0006298">
    <property type="term" value="P:mismatch repair"/>
    <property type="evidence" value="ECO:0007669"/>
    <property type="project" value="TreeGrafter"/>
</dbReference>
<dbReference type="eggNOG" id="COG1194">
    <property type="taxonomic scope" value="Bacteria"/>
</dbReference>
<dbReference type="EMBL" id="CP000529">
    <property type="protein sequence ID" value="ABM36222.1"/>
    <property type="molecule type" value="Genomic_DNA"/>
</dbReference>
<dbReference type="GO" id="GO:0032357">
    <property type="term" value="F:oxidized purine DNA binding"/>
    <property type="evidence" value="ECO:0007669"/>
    <property type="project" value="TreeGrafter"/>
</dbReference>
<evidence type="ECO:0000313" key="17">
    <source>
        <dbReference type="Proteomes" id="UP000000644"/>
    </source>
</evidence>
<dbReference type="PANTHER" id="PTHR42944">
    <property type="entry name" value="ADENINE DNA GLYCOSYLASE"/>
    <property type="match status" value="1"/>
</dbReference>
<evidence type="ECO:0000256" key="7">
    <source>
        <dbReference type="ARBA" id="ARBA00022723"/>
    </source>
</evidence>
<dbReference type="GO" id="GO:0035485">
    <property type="term" value="F:adenine/guanine mispair binding"/>
    <property type="evidence" value="ECO:0007669"/>
    <property type="project" value="TreeGrafter"/>
</dbReference>
<evidence type="ECO:0000256" key="13">
    <source>
        <dbReference type="ARBA" id="ARBA00023295"/>
    </source>
</evidence>
<dbReference type="InterPro" id="IPR015797">
    <property type="entry name" value="NUDIX_hydrolase-like_dom_sf"/>
</dbReference>
<dbReference type="SMART" id="SM00525">
    <property type="entry name" value="FES"/>
    <property type="match status" value="1"/>
</dbReference>
<dbReference type="InterPro" id="IPR003651">
    <property type="entry name" value="Endonuclease3_FeS-loop_motif"/>
</dbReference>
<dbReference type="Gene3D" id="1.10.340.30">
    <property type="entry name" value="Hypothetical protein, domain 2"/>
    <property type="match status" value="1"/>
</dbReference>
<keyword evidence="6" id="KW-0004">4Fe-4S</keyword>
<evidence type="ECO:0000256" key="10">
    <source>
        <dbReference type="ARBA" id="ARBA00023004"/>
    </source>
</evidence>
<sequence length="384" mass="42515">MPNESNHGDMLQAGSQPMLKSFPPSLFANEIVRWQQSHGRNSLPWQNTRDPYRVWLSEIMLQQTQVATVLAYYDRFVQRFPTVSDLAAATQDEVMALWGGLGYYSRARNLHRCAQDVMALHAGQFPRSAEQLQTLPGIGRSTAAAIASFCFAERVAILDGNVKRVLTRVLGFSDDLAQSANERALWNQATDLLPHDNLARAMPRYTQGLMDLGATICTGRQPKCLLCPVQALCRGRAEGQPEKYPVKTRKLKRSTQALSLLWAQKPDGSVWLEKRPATGIWSGLYCLPVFESDAELRALVPQSLEGRMEALPAFVHVLTHKDLCLSPWIAGFQADQAMPETMVSEGRPAAWFGPAAWPELGLPAPIRKLLVRDAPGLAGNDELG</sequence>
<dbReference type="InterPro" id="IPR044298">
    <property type="entry name" value="MIG/MutY"/>
</dbReference>
<keyword evidence="8 14" id="KW-0227">DNA damage</keyword>
<dbReference type="GO" id="GO:0034039">
    <property type="term" value="F:8-oxo-7,8-dihydroguanine DNA N-glycosylase activity"/>
    <property type="evidence" value="ECO:0007669"/>
    <property type="project" value="TreeGrafter"/>
</dbReference>
<organism evidence="16 17">
    <name type="scientific">Polaromonas naphthalenivorans (strain CJ2)</name>
    <dbReference type="NCBI Taxonomy" id="365044"/>
    <lineage>
        <taxon>Bacteria</taxon>
        <taxon>Pseudomonadati</taxon>
        <taxon>Pseudomonadota</taxon>
        <taxon>Betaproteobacteria</taxon>
        <taxon>Burkholderiales</taxon>
        <taxon>Comamonadaceae</taxon>
        <taxon>Polaromonas</taxon>
    </lineage>
</organism>
<evidence type="ECO:0000313" key="16">
    <source>
        <dbReference type="EMBL" id="ABM36222.1"/>
    </source>
</evidence>
<evidence type="ECO:0000256" key="8">
    <source>
        <dbReference type="ARBA" id="ARBA00022763"/>
    </source>
</evidence>
<feature type="domain" description="HhH-GPD" evidence="15">
    <location>
        <begin position="60"/>
        <end position="215"/>
    </location>
</feature>
<dbReference type="Proteomes" id="UP000000644">
    <property type="component" value="Chromosome"/>
</dbReference>
<dbReference type="InterPro" id="IPR011257">
    <property type="entry name" value="DNA_glycosylase"/>
</dbReference>
<dbReference type="InterPro" id="IPR005760">
    <property type="entry name" value="A/G_AdeGlyc_MutY"/>
</dbReference>
<comment type="function">
    <text evidence="2">Adenine glycosylase active on G-A mispairs. MutY also corrects error-prone DNA synthesis past GO lesions which are due to the oxidatively damaged form of guanine: 7,8-dihydro-8-oxoguanine (8-oxo-dGTP).</text>
</comment>
<dbReference type="Pfam" id="PF14815">
    <property type="entry name" value="NUDIX_4"/>
    <property type="match status" value="1"/>
</dbReference>
<dbReference type="SUPFAM" id="SSF55811">
    <property type="entry name" value="Nudix"/>
    <property type="match status" value="1"/>
</dbReference>
<dbReference type="CDD" id="cd03431">
    <property type="entry name" value="NUDIX_DNA_Glycosylase_C-MutY"/>
    <property type="match status" value="1"/>
</dbReference>
<name>A1VKP4_POLNA</name>
<dbReference type="NCBIfam" id="TIGR01084">
    <property type="entry name" value="mutY"/>
    <property type="match status" value="1"/>
</dbReference>
<dbReference type="GO" id="GO:0046872">
    <property type="term" value="F:metal ion binding"/>
    <property type="evidence" value="ECO:0007669"/>
    <property type="project" value="UniProtKB-UniRule"/>
</dbReference>
<evidence type="ECO:0000259" key="15">
    <source>
        <dbReference type="SMART" id="SM00478"/>
    </source>
</evidence>
<dbReference type="InterPro" id="IPR000445">
    <property type="entry name" value="HhH_motif"/>
</dbReference>
<dbReference type="InterPro" id="IPR003265">
    <property type="entry name" value="HhH-GPD_domain"/>
</dbReference>
<reference evidence="17" key="1">
    <citation type="journal article" date="2009" name="Environ. Microbiol.">
        <title>The genome of Polaromonas naphthalenivorans strain CJ2, isolated from coal tar-contaminated sediment, reveals physiological and metabolic versatility and evolution through extensive horizontal gene transfer.</title>
        <authorList>
            <person name="Yagi J.M."/>
            <person name="Sims D."/>
            <person name="Brettin T."/>
            <person name="Bruce D."/>
            <person name="Madsen E.L."/>
        </authorList>
    </citation>
    <scope>NUCLEOTIDE SEQUENCE [LARGE SCALE GENOMIC DNA]</scope>
    <source>
        <strain evidence="17">CJ2</strain>
    </source>
</reference>
<dbReference type="Gene3D" id="3.90.79.10">
    <property type="entry name" value="Nucleoside Triphosphate Pyrophosphohydrolase"/>
    <property type="match status" value="1"/>
</dbReference>
<dbReference type="GO" id="GO:0006284">
    <property type="term" value="P:base-excision repair"/>
    <property type="evidence" value="ECO:0007669"/>
    <property type="project" value="UniProtKB-UniRule"/>
</dbReference>
<dbReference type="AlphaFoldDB" id="A1VKP4"/>
<accession>A1VKP4</accession>
<dbReference type="Pfam" id="PF00633">
    <property type="entry name" value="HHH"/>
    <property type="match status" value="1"/>
</dbReference>
<dbReference type="Gene3D" id="1.10.1670.10">
    <property type="entry name" value="Helix-hairpin-Helix base-excision DNA repair enzymes (C-terminal)"/>
    <property type="match status" value="1"/>
</dbReference>
<evidence type="ECO:0000256" key="6">
    <source>
        <dbReference type="ARBA" id="ARBA00022485"/>
    </source>
</evidence>
<dbReference type="SMART" id="SM00478">
    <property type="entry name" value="ENDO3c"/>
    <property type="match status" value="1"/>
</dbReference>
<keyword evidence="10 14" id="KW-0408">Iron</keyword>
<dbReference type="HOGENOM" id="CLU_012862_0_2_4"/>
<evidence type="ECO:0000256" key="12">
    <source>
        <dbReference type="ARBA" id="ARBA00023204"/>
    </source>
</evidence>
<comment type="catalytic activity">
    <reaction evidence="1 14">
        <text>Hydrolyzes free adenine bases from 7,8-dihydro-8-oxoguanine:adenine mismatched double-stranded DNA, leaving an apurinic site.</text>
        <dbReference type="EC" id="3.2.2.31"/>
    </reaction>
</comment>
<dbReference type="InterPro" id="IPR029119">
    <property type="entry name" value="MutY_C"/>
</dbReference>
<keyword evidence="12" id="KW-0234">DNA repair</keyword>